<dbReference type="Pfam" id="PF08867">
    <property type="entry name" value="FRG"/>
    <property type="match status" value="1"/>
</dbReference>
<accession>A0ABW8KK88</accession>
<keyword evidence="3" id="KW-1185">Reference proteome</keyword>
<feature type="domain" description="FRG" evidence="1">
    <location>
        <begin position="31"/>
        <end position="133"/>
    </location>
</feature>
<dbReference type="SMART" id="SM00901">
    <property type="entry name" value="FRG"/>
    <property type="match status" value="1"/>
</dbReference>
<proteinExistence type="predicted"/>
<evidence type="ECO:0000313" key="3">
    <source>
        <dbReference type="Proteomes" id="UP001620397"/>
    </source>
</evidence>
<evidence type="ECO:0000313" key="2">
    <source>
        <dbReference type="EMBL" id="MFK2932370.1"/>
    </source>
</evidence>
<organism evidence="2 3">
    <name type="scientific">Dyella agri</name>
    <dbReference type="NCBI Taxonomy" id="1926869"/>
    <lineage>
        <taxon>Bacteria</taxon>
        <taxon>Pseudomonadati</taxon>
        <taxon>Pseudomonadota</taxon>
        <taxon>Gammaproteobacteria</taxon>
        <taxon>Lysobacterales</taxon>
        <taxon>Rhodanobacteraceae</taxon>
        <taxon>Dyella</taxon>
    </lineage>
</organism>
<dbReference type="EMBL" id="JADIKL010000011">
    <property type="protein sequence ID" value="MFK2932370.1"/>
    <property type="molecule type" value="Genomic_DNA"/>
</dbReference>
<protein>
    <submittedName>
        <fullName evidence="2">FRG domain-containing protein</fullName>
    </submittedName>
</protein>
<gene>
    <name evidence="2" type="ORF">ISP14_16425</name>
</gene>
<evidence type="ECO:0000259" key="1">
    <source>
        <dbReference type="SMART" id="SM00901"/>
    </source>
</evidence>
<dbReference type="InterPro" id="IPR014966">
    <property type="entry name" value="FRG-dom"/>
</dbReference>
<sequence length="245" mass="27575">MRKQKGGGGLEQQTLETTEQVFDFLIAPANVGRKRLYRGVSSTEHRLIPSLGRVKALQVLEEEERAIREQDLMDGFRKHARPYFESGLPDEWELLAIAQHHGLPTRLLDWSRNPLVAAYFAVESQSANDCCIYTHTINRFTSIDAVPDPYSIETTMTVEMPHVTRRITAQSGVFTVSEDPFAALDDGEESGLEIGRYIIPHALKRDVLLRLHQLGVNRATLFPSAEGIAQYLKWELENSGEANAD</sequence>
<dbReference type="RefSeq" id="WP_404541888.1">
    <property type="nucleotide sequence ID" value="NZ_JADIKL010000011.1"/>
</dbReference>
<dbReference type="Proteomes" id="UP001620397">
    <property type="component" value="Unassembled WGS sequence"/>
</dbReference>
<name>A0ABW8KK88_9GAMM</name>
<comment type="caution">
    <text evidence="2">The sequence shown here is derived from an EMBL/GenBank/DDBJ whole genome shotgun (WGS) entry which is preliminary data.</text>
</comment>
<reference evidence="2 3" key="1">
    <citation type="submission" date="2020-10" db="EMBL/GenBank/DDBJ databases">
        <title>Phylogeny of dyella-like bacteria.</title>
        <authorList>
            <person name="Fu J."/>
        </authorList>
    </citation>
    <scope>NUCLEOTIDE SEQUENCE [LARGE SCALE GENOMIC DNA]</scope>
    <source>
        <strain evidence="2 3">DKC-1</strain>
    </source>
</reference>